<accession>A0A0C3QCK7</accession>
<evidence type="ECO:0000313" key="2">
    <source>
        <dbReference type="Proteomes" id="UP000054248"/>
    </source>
</evidence>
<name>A0A0C3QCK7_9AGAM</name>
<proteinExistence type="predicted"/>
<reference evidence="2" key="2">
    <citation type="submission" date="2015-01" db="EMBL/GenBank/DDBJ databases">
        <title>Evolutionary Origins and Diversification of the Mycorrhizal Mutualists.</title>
        <authorList>
            <consortium name="DOE Joint Genome Institute"/>
            <consortium name="Mycorrhizal Genomics Consortium"/>
            <person name="Kohler A."/>
            <person name="Kuo A."/>
            <person name="Nagy L.G."/>
            <person name="Floudas D."/>
            <person name="Copeland A."/>
            <person name="Barry K.W."/>
            <person name="Cichocki N."/>
            <person name="Veneault-Fourrey C."/>
            <person name="LaButti K."/>
            <person name="Lindquist E.A."/>
            <person name="Lipzen A."/>
            <person name="Lundell T."/>
            <person name="Morin E."/>
            <person name="Murat C."/>
            <person name="Riley R."/>
            <person name="Ohm R."/>
            <person name="Sun H."/>
            <person name="Tunlid A."/>
            <person name="Henrissat B."/>
            <person name="Grigoriev I.V."/>
            <person name="Hibbett D.S."/>
            <person name="Martin F."/>
        </authorList>
    </citation>
    <scope>NUCLEOTIDE SEQUENCE [LARGE SCALE GENOMIC DNA]</scope>
    <source>
        <strain evidence="2">MUT 4182</strain>
    </source>
</reference>
<dbReference type="HOGENOM" id="CLU_2623804_0_0_1"/>
<sequence>MFSCHAAGSVNLAAIYLRSHLKSCNLKVSQHCCCQYQSGSTQSSIPRHALLCRTSPSSGLRPNLFNLPIGSIMPDPRK</sequence>
<dbReference type="EMBL" id="KN823092">
    <property type="protein sequence ID" value="KIO23146.1"/>
    <property type="molecule type" value="Genomic_DNA"/>
</dbReference>
<keyword evidence="2" id="KW-1185">Reference proteome</keyword>
<dbReference type="AlphaFoldDB" id="A0A0C3QCK7"/>
<evidence type="ECO:0000313" key="1">
    <source>
        <dbReference type="EMBL" id="KIO23146.1"/>
    </source>
</evidence>
<reference evidence="1 2" key="1">
    <citation type="submission" date="2014-04" db="EMBL/GenBank/DDBJ databases">
        <authorList>
            <consortium name="DOE Joint Genome Institute"/>
            <person name="Kuo A."/>
            <person name="Girlanda M."/>
            <person name="Perotto S."/>
            <person name="Kohler A."/>
            <person name="Nagy L.G."/>
            <person name="Floudas D."/>
            <person name="Copeland A."/>
            <person name="Barry K.W."/>
            <person name="Cichocki N."/>
            <person name="Veneault-Fourrey C."/>
            <person name="LaButti K."/>
            <person name="Lindquist E.A."/>
            <person name="Lipzen A."/>
            <person name="Lundell T."/>
            <person name="Morin E."/>
            <person name="Murat C."/>
            <person name="Sun H."/>
            <person name="Tunlid A."/>
            <person name="Henrissat B."/>
            <person name="Grigoriev I.V."/>
            <person name="Hibbett D.S."/>
            <person name="Martin F."/>
            <person name="Nordberg H.P."/>
            <person name="Cantor M.N."/>
            <person name="Hua S.X."/>
        </authorList>
    </citation>
    <scope>NUCLEOTIDE SEQUENCE [LARGE SCALE GENOMIC DNA]</scope>
    <source>
        <strain evidence="1 2">MUT 4182</strain>
    </source>
</reference>
<organism evidence="1 2">
    <name type="scientific">Tulasnella calospora MUT 4182</name>
    <dbReference type="NCBI Taxonomy" id="1051891"/>
    <lineage>
        <taxon>Eukaryota</taxon>
        <taxon>Fungi</taxon>
        <taxon>Dikarya</taxon>
        <taxon>Basidiomycota</taxon>
        <taxon>Agaricomycotina</taxon>
        <taxon>Agaricomycetes</taxon>
        <taxon>Cantharellales</taxon>
        <taxon>Tulasnellaceae</taxon>
        <taxon>Tulasnella</taxon>
    </lineage>
</organism>
<gene>
    <name evidence="1" type="ORF">M407DRAFT_113266</name>
</gene>
<protein>
    <submittedName>
        <fullName evidence="1">Uncharacterized protein</fullName>
    </submittedName>
</protein>
<dbReference type="Proteomes" id="UP000054248">
    <property type="component" value="Unassembled WGS sequence"/>
</dbReference>